<keyword evidence="11" id="KW-1185">Reference proteome</keyword>
<dbReference type="PANTHER" id="PTHR11306:SF0">
    <property type="entry name" value="PHOSPHATIDYLGLYCEROL_PHOSPHATIDYLINOSITOL TRANSFER PROTEIN"/>
    <property type="match status" value="1"/>
</dbReference>
<name>A0A9P6HE36_9AGAM</name>
<evidence type="ECO:0000259" key="9">
    <source>
        <dbReference type="SMART" id="SM00737"/>
    </source>
</evidence>
<dbReference type="InterPro" id="IPR003172">
    <property type="entry name" value="ML_dom"/>
</dbReference>
<evidence type="ECO:0000256" key="5">
    <source>
        <dbReference type="ARBA" id="ARBA00022448"/>
    </source>
</evidence>
<organism evidence="10 11">
    <name type="scientific">Thelephora terrestris</name>
    <dbReference type="NCBI Taxonomy" id="56493"/>
    <lineage>
        <taxon>Eukaryota</taxon>
        <taxon>Fungi</taxon>
        <taxon>Dikarya</taxon>
        <taxon>Basidiomycota</taxon>
        <taxon>Agaricomycotina</taxon>
        <taxon>Agaricomycetes</taxon>
        <taxon>Thelephorales</taxon>
        <taxon>Thelephoraceae</taxon>
        <taxon>Thelephora</taxon>
    </lineage>
</organism>
<dbReference type="InterPro" id="IPR014756">
    <property type="entry name" value="Ig_E-set"/>
</dbReference>
<dbReference type="SUPFAM" id="SSF81296">
    <property type="entry name" value="E set domains"/>
    <property type="match status" value="1"/>
</dbReference>
<dbReference type="EMBL" id="WIUZ02000010">
    <property type="protein sequence ID" value="KAF9783313.1"/>
    <property type="molecule type" value="Genomic_DNA"/>
</dbReference>
<proteinExistence type="inferred from homology"/>
<feature type="chain" id="PRO_5040232760" description="Phosphatidylglycerol/phosphatidylinositol transfer protein" evidence="8">
    <location>
        <begin position="22"/>
        <end position="152"/>
    </location>
</feature>
<reference evidence="10" key="1">
    <citation type="journal article" date="2020" name="Nat. Commun.">
        <title>Large-scale genome sequencing of mycorrhizal fungi provides insights into the early evolution of symbiotic traits.</title>
        <authorList>
            <person name="Miyauchi S."/>
            <person name="Kiss E."/>
            <person name="Kuo A."/>
            <person name="Drula E."/>
            <person name="Kohler A."/>
            <person name="Sanchez-Garcia M."/>
            <person name="Morin E."/>
            <person name="Andreopoulos B."/>
            <person name="Barry K.W."/>
            <person name="Bonito G."/>
            <person name="Buee M."/>
            <person name="Carver A."/>
            <person name="Chen C."/>
            <person name="Cichocki N."/>
            <person name="Clum A."/>
            <person name="Culley D."/>
            <person name="Crous P.W."/>
            <person name="Fauchery L."/>
            <person name="Girlanda M."/>
            <person name="Hayes R.D."/>
            <person name="Keri Z."/>
            <person name="LaButti K."/>
            <person name="Lipzen A."/>
            <person name="Lombard V."/>
            <person name="Magnuson J."/>
            <person name="Maillard F."/>
            <person name="Murat C."/>
            <person name="Nolan M."/>
            <person name="Ohm R.A."/>
            <person name="Pangilinan J."/>
            <person name="Pereira M.F."/>
            <person name="Perotto S."/>
            <person name="Peter M."/>
            <person name="Pfister S."/>
            <person name="Riley R."/>
            <person name="Sitrit Y."/>
            <person name="Stielow J.B."/>
            <person name="Szollosi G."/>
            <person name="Zifcakova L."/>
            <person name="Stursova M."/>
            <person name="Spatafora J.W."/>
            <person name="Tedersoo L."/>
            <person name="Vaario L.M."/>
            <person name="Yamada A."/>
            <person name="Yan M."/>
            <person name="Wang P."/>
            <person name="Xu J."/>
            <person name="Bruns T."/>
            <person name="Baldrian P."/>
            <person name="Vilgalys R."/>
            <person name="Dunand C."/>
            <person name="Henrissat B."/>
            <person name="Grigoriev I.V."/>
            <person name="Hibbett D."/>
            <person name="Nagy L.G."/>
            <person name="Martin F.M."/>
        </authorList>
    </citation>
    <scope>NUCLEOTIDE SEQUENCE</scope>
    <source>
        <strain evidence="10">UH-Tt-Lm1</strain>
    </source>
</reference>
<evidence type="ECO:0000256" key="7">
    <source>
        <dbReference type="ARBA" id="ARBA00023055"/>
    </source>
</evidence>
<evidence type="ECO:0000313" key="11">
    <source>
        <dbReference type="Proteomes" id="UP000736335"/>
    </source>
</evidence>
<comment type="function">
    <text evidence="1">Catalyzes the intermembrane transfer of phosphatidylglycerol and phosphatidylinositol.</text>
</comment>
<evidence type="ECO:0000256" key="6">
    <source>
        <dbReference type="ARBA" id="ARBA00022729"/>
    </source>
</evidence>
<evidence type="ECO:0000256" key="8">
    <source>
        <dbReference type="SAM" id="SignalP"/>
    </source>
</evidence>
<dbReference type="Proteomes" id="UP000736335">
    <property type="component" value="Unassembled WGS sequence"/>
</dbReference>
<feature type="domain" description="MD-2-related lipid-recognition" evidence="9">
    <location>
        <begin position="36"/>
        <end position="146"/>
    </location>
</feature>
<evidence type="ECO:0000256" key="1">
    <source>
        <dbReference type="ARBA" id="ARBA00002053"/>
    </source>
</evidence>
<comment type="caution">
    <text evidence="10">The sequence shown here is derived from an EMBL/GenBank/DDBJ whole genome shotgun (WGS) entry which is preliminary data.</text>
</comment>
<dbReference type="Pfam" id="PF02221">
    <property type="entry name" value="E1_DerP2_DerF2"/>
    <property type="match status" value="1"/>
</dbReference>
<dbReference type="InterPro" id="IPR039670">
    <property type="entry name" value="NPC2-like"/>
</dbReference>
<protein>
    <recommendedName>
        <fullName evidence="4">Phosphatidylglycerol/phosphatidylinositol transfer protein</fullName>
    </recommendedName>
</protein>
<dbReference type="OrthoDB" id="6409159at2759"/>
<sequence length="152" mass="16209">MARLSFVAFLALAFFSGAASAAPQSGGVHAESDRAFTGCGGTGGIISVTDYPNNPGPGEQWSITVVASTPQIIEDGSTINARYDGSTDQTTFNLCDLTSCPVQKGQYSFSYTVVFPMEYDPKHGVSLQTKGYTPSSEELFCFDFFAIEPSEQ</sequence>
<reference evidence="10" key="2">
    <citation type="submission" date="2020-11" db="EMBL/GenBank/DDBJ databases">
        <authorList>
            <consortium name="DOE Joint Genome Institute"/>
            <person name="Kuo A."/>
            <person name="Miyauchi S."/>
            <person name="Kiss E."/>
            <person name="Drula E."/>
            <person name="Kohler A."/>
            <person name="Sanchez-Garcia M."/>
            <person name="Andreopoulos B."/>
            <person name="Barry K.W."/>
            <person name="Bonito G."/>
            <person name="Buee M."/>
            <person name="Carver A."/>
            <person name="Chen C."/>
            <person name="Cichocki N."/>
            <person name="Clum A."/>
            <person name="Culley D."/>
            <person name="Crous P.W."/>
            <person name="Fauchery L."/>
            <person name="Girlanda M."/>
            <person name="Hayes R."/>
            <person name="Keri Z."/>
            <person name="Labutti K."/>
            <person name="Lipzen A."/>
            <person name="Lombard V."/>
            <person name="Magnuson J."/>
            <person name="Maillard F."/>
            <person name="Morin E."/>
            <person name="Murat C."/>
            <person name="Nolan M."/>
            <person name="Ohm R."/>
            <person name="Pangilinan J."/>
            <person name="Pereira M."/>
            <person name="Perotto S."/>
            <person name="Peter M."/>
            <person name="Riley R."/>
            <person name="Sitrit Y."/>
            <person name="Stielow B."/>
            <person name="Szollosi G."/>
            <person name="Zifcakova L."/>
            <person name="Stursova M."/>
            <person name="Spatafora J.W."/>
            <person name="Tedersoo L."/>
            <person name="Vaario L.-M."/>
            <person name="Yamada A."/>
            <person name="Yan M."/>
            <person name="Wang P."/>
            <person name="Xu J."/>
            <person name="Bruns T."/>
            <person name="Baldrian P."/>
            <person name="Vilgalys R."/>
            <person name="Henrissat B."/>
            <person name="Grigoriev I.V."/>
            <person name="Hibbett D."/>
            <person name="Nagy L.G."/>
            <person name="Martin F.M."/>
        </authorList>
    </citation>
    <scope>NUCLEOTIDE SEQUENCE</scope>
    <source>
        <strain evidence="10">UH-Tt-Lm1</strain>
    </source>
</reference>
<gene>
    <name evidence="10" type="ORF">BJ322DRAFT_1110193</name>
</gene>
<evidence type="ECO:0000256" key="3">
    <source>
        <dbReference type="ARBA" id="ARBA00011245"/>
    </source>
</evidence>
<dbReference type="SMART" id="SM00737">
    <property type="entry name" value="ML"/>
    <property type="match status" value="1"/>
</dbReference>
<keyword evidence="5" id="KW-0813">Transport</keyword>
<comment type="similarity">
    <text evidence="2">Belongs to the NPC2 family.</text>
</comment>
<dbReference type="GO" id="GO:0032934">
    <property type="term" value="F:sterol binding"/>
    <property type="evidence" value="ECO:0007669"/>
    <property type="project" value="InterPro"/>
</dbReference>
<feature type="signal peptide" evidence="8">
    <location>
        <begin position="1"/>
        <end position="21"/>
    </location>
</feature>
<keyword evidence="7" id="KW-0445">Lipid transport</keyword>
<evidence type="ECO:0000313" key="10">
    <source>
        <dbReference type="EMBL" id="KAF9783313.1"/>
    </source>
</evidence>
<evidence type="ECO:0000256" key="2">
    <source>
        <dbReference type="ARBA" id="ARBA00006370"/>
    </source>
</evidence>
<evidence type="ECO:0000256" key="4">
    <source>
        <dbReference type="ARBA" id="ARBA00016056"/>
    </source>
</evidence>
<accession>A0A9P6HE36</accession>
<dbReference type="AlphaFoldDB" id="A0A9P6HE36"/>
<dbReference type="GO" id="GO:0015918">
    <property type="term" value="P:sterol transport"/>
    <property type="evidence" value="ECO:0007669"/>
    <property type="project" value="InterPro"/>
</dbReference>
<comment type="subunit">
    <text evidence="3">Monomer.</text>
</comment>
<keyword evidence="6 8" id="KW-0732">Signal</keyword>
<dbReference type="PANTHER" id="PTHR11306">
    <property type="entry name" value="NIEMANN PICK TYPE C2 PROTEIN NPC2-RELATED"/>
    <property type="match status" value="1"/>
</dbReference>